<dbReference type="InterPro" id="IPR052579">
    <property type="entry name" value="Zinc_finger_SWIM"/>
</dbReference>
<feature type="compositionally biased region" description="Polar residues" evidence="2">
    <location>
        <begin position="711"/>
        <end position="724"/>
    </location>
</feature>
<dbReference type="PANTHER" id="PTHR31569:SF4">
    <property type="entry name" value="SWIM-TYPE DOMAIN-CONTAINING PROTEIN"/>
    <property type="match status" value="1"/>
</dbReference>
<evidence type="ECO:0000256" key="1">
    <source>
        <dbReference type="PROSITE-ProRule" id="PRU00325"/>
    </source>
</evidence>
<evidence type="ECO:0000313" key="5">
    <source>
        <dbReference type="Proteomes" id="UP001219518"/>
    </source>
</evidence>
<reference evidence="4" key="2">
    <citation type="journal article" date="2023" name="BMC Genomics">
        <title>Pest status, molecular evolution, and epigenetic factors derived from the genome assembly of Frankliniella fusca, a thysanopteran phytovirus vector.</title>
        <authorList>
            <person name="Catto M.A."/>
            <person name="Labadie P.E."/>
            <person name="Jacobson A.L."/>
            <person name="Kennedy G.G."/>
            <person name="Srinivasan R."/>
            <person name="Hunt B.G."/>
        </authorList>
    </citation>
    <scope>NUCLEOTIDE SEQUENCE</scope>
    <source>
        <strain evidence="4">PL_HMW_Pooled</strain>
    </source>
</reference>
<evidence type="ECO:0000259" key="3">
    <source>
        <dbReference type="PROSITE" id="PS50966"/>
    </source>
</evidence>
<feature type="compositionally biased region" description="Polar residues" evidence="2">
    <location>
        <begin position="945"/>
        <end position="960"/>
    </location>
</feature>
<keyword evidence="1" id="KW-0863">Zinc-finger</keyword>
<accession>A0AAE1I348</accession>
<dbReference type="Proteomes" id="UP001219518">
    <property type="component" value="Unassembled WGS sequence"/>
</dbReference>
<dbReference type="GO" id="GO:0008270">
    <property type="term" value="F:zinc ion binding"/>
    <property type="evidence" value="ECO:0007669"/>
    <property type="project" value="UniProtKB-KW"/>
</dbReference>
<keyword evidence="1" id="KW-0479">Metal-binding</keyword>
<keyword evidence="1" id="KW-0862">Zinc</keyword>
<protein>
    <recommendedName>
        <fullName evidence="3">SWIM-type domain-containing protein</fullName>
    </recommendedName>
</protein>
<proteinExistence type="predicted"/>
<dbReference type="Pfam" id="PF21056">
    <property type="entry name" value="ZSWIM1-3_RNaseH-like"/>
    <property type="match status" value="1"/>
</dbReference>
<feature type="region of interest" description="Disordered" evidence="2">
    <location>
        <begin position="644"/>
        <end position="725"/>
    </location>
</feature>
<dbReference type="InterPro" id="IPR007527">
    <property type="entry name" value="Znf_SWIM"/>
</dbReference>
<feature type="compositionally biased region" description="Polar residues" evidence="2">
    <location>
        <begin position="674"/>
        <end position="691"/>
    </location>
</feature>
<dbReference type="AlphaFoldDB" id="A0AAE1I348"/>
<dbReference type="InterPro" id="IPR048324">
    <property type="entry name" value="ZSWIM1-3_RNaseH-like"/>
</dbReference>
<evidence type="ECO:0000256" key="2">
    <source>
        <dbReference type="SAM" id="MobiDB-lite"/>
    </source>
</evidence>
<feature type="compositionally biased region" description="Low complexity" evidence="2">
    <location>
        <begin position="888"/>
        <end position="897"/>
    </location>
</feature>
<feature type="domain" description="SWIM-type" evidence="3">
    <location>
        <begin position="477"/>
        <end position="516"/>
    </location>
</feature>
<sequence>MDDMEEEPEKKCGLYVGQRFSAWKDAEVALDNYCESRLFQWTTKTSCTVKNENVKLQSRQETELYSEELEYKNIVLTCASGGPKRINRGKGERPIQATWKIECPAKVQLIATKNYLQIEKFVETHNHECTQAYYDSLPKTRRKKLMHENTVSTAKTLLTAGVKPCVVRSTLRSLGCDRIQARDLSNLRQACVHTGKGEDGDLVFLFVQTSAMRAVVEKFGTVILLDHTYKINKAGMPVTVFMCMDGNGNGRAAGYAFIANEKSVTIEKVLQCFVSVIGDKVASAIQTVVIDKDYSEVKGIRNVLPNVHIQLCDFHVKRTFDARVKKFKETEKVSSLLTQLRFCGDEKEFDQLTAQLESESSELFFQYFKENWMLCSLAWSFRDKKKSANLGNNTNNRLENHNSKIKMMLSPNLELFEALEKLIELVLNKEDDVFFQCNMDSMKETYHMHCDDPMVKEILNDLTRFAAKLLLWEMKQTVVEADLVAYKTDSSSCNCPHWHSYHLPCRHIILHRRLHGEPVYKPGEVDKRWHKSYQLSDMPQQSELKALKVVCSVVPSKMIPYKWNDKYNHCKAQCEVLCGIMAECGQDLYMERYNQLVELGEMWSAGKQVVLAEVSNISKISGFHFTSATNMVIKAESSSTETPECDLNVVTKADSSPTKTPDSDPGFENDKKTSPTAERNSGLISLDSSMDTLKMSPITKSSSNRSERQRFNSLQSESHTSCEGSTLHFGAPESYLCSDNMNVRSKSSMSSMLSNDESEASLGIDESILLTTAYKQSTVLDLWAFELFFAMASSVEVRNQGQILSLTPEKNLSTIASPTPDSELIVTSDNSNFGKPTTSVCSPTFMNLPDCFCRVPAIRLTAGPSSKIAGRPFYKCARNRCRFWRLAPTTPKTTPTKTKPKIAVKHQNEDRTPNIESMLEDDDEVLKDLLSIFDELETSAHIADGSSSTNPTQDLDSNLAESHPAAIPSPGFISEDNSQNPDDTSTTTSDLFSMLAGIKIPRGIKHKGRPQGFGKTIPDWKKGSKGSRQLSLKPPSGTVLKPTNVDDEDARYHRGCAIPDDDVEEIDEKSWKVRSQGKNTSQAYLVSRVNWDDSCGMCGKAPCVHSFTCQCPDHVAILEYLILQWVRELTLSQVKFH</sequence>
<dbReference type="PANTHER" id="PTHR31569">
    <property type="entry name" value="SWIM-TYPE DOMAIN-CONTAINING PROTEIN"/>
    <property type="match status" value="1"/>
</dbReference>
<reference evidence="4" key="1">
    <citation type="submission" date="2021-07" db="EMBL/GenBank/DDBJ databases">
        <authorList>
            <person name="Catto M.A."/>
            <person name="Jacobson A."/>
            <person name="Kennedy G."/>
            <person name="Labadie P."/>
            <person name="Hunt B.G."/>
            <person name="Srinivasan R."/>
        </authorList>
    </citation>
    <scope>NUCLEOTIDE SEQUENCE</scope>
    <source>
        <strain evidence="4">PL_HMW_Pooled</strain>
        <tissue evidence="4">Head</tissue>
    </source>
</reference>
<dbReference type="Pfam" id="PF04434">
    <property type="entry name" value="SWIM"/>
    <property type="match status" value="1"/>
</dbReference>
<feature type="region of interest" description="Disordered" evidence="2">
    <location>
        <begin position="888"/>
        <end position="918"/>
    </location>
</feature>
<comment type="caution">
    <text evidence="4">The sequence shown here is derived from an EMBL/GenBank/DDBJ whole genome shotgun (WGS) entry which is preliminary data.</text>
</comment>
<feature type="region of interest" description="Disordered" evidence="2">
    <location>
        <begin position="942"/>
        <end position="989"/>
    </location>
</feature>
<dbReference type="EMBL" id="JAHWGI010001420">
    <property type="protein sequence ID" value="KAK3931246.1"/>
    <property type="molecule type" value="Genomic_DNA"/>
</dbReference>
<dbReference type="PROSITE" id="PS50966">
    <property type="entry name" value="ZF_SWIM"/>
    <property type="match status" value="1"/>
</dbReference>
<keyword evidence="5" id="KW-1185">Reference proteome</keyword>
<evidence type="ECO:0000313" key="4">
    <source>
        <dbReference type="EMBL" id="KAK3931246.1"/>
    </source>
</evidence>
<name>A0AAE1I348_9NEOP</name>
<gene>
    <name evidence="4" type="ORF">KUF71_025390</name>
</gene>
<organism evidence="4 5">
    <name type="scientific">Frankliniella fusca</name>
    <dbReference type="NCBI Taxonomy" id="407009"/>
    <lineage>
        <taxon>Eukaryota</taxon>
        <taxon>Metazoa</taxon>
        <taxon>Ecdysozoa</taxon>
        <taxon>Arthropoda</taxon>
        <taxon>Hexapoda</taxon>
        <taxon>Insecta</taxon>
        <taxon>Pterygota</taxon>
        <taxon>Neoptera</taxon>
        <taxon>Paraneoptera</taxon>
        <taxon>Thysanoptera</taxon>
        <taxon>Terebrantia</taxon>
        <taxon>Thripoidea</taxon>
        <taxon>Thripidae</taxon>
        <taxon>Frankliniella</taxon>
    </lineage>
</organism>
<feature type="region of interest" description="Disordered" evidence="2">
    <location>
        <begin position="1004"/>
        <end position="1044"/>
    </location>
</feature>